<evidence type="ECO:0000313" key="4">
    <source>
        <dbReference type="EMBL" id="RNJ54779.1"/>
    </source>
</evidence>
<sequence>MSSSLVTGGTGFVGLYLVKLLLERGHRVHATVRSLRNKAKCKPLLDLQNQFPDSLHLFEADLMTTDSFTQAMQGCRVVYHVASPFLVPDQIKDGFKDCVEPALQGTKNVLKSVNGTESVRRVVLTSSVSAMFGDNADVMKTPNKTLDESCWNQSSSVTHYPYAYSKAVAEREAWKMHDAQGRWSLVVINPGLIVGPSLTPESISGSLHMLEAMYKGDNRMGVADLSYPVADVRDVAEAHVKVGEDESRNGRFIISGDRTISLLEMAGFVRSVHRDPKALPSRNLPRLMVYAVGPFIGISKKWSTANLSIPFKVDNCKSIQELGLKYRPVSESFQAHYRSWEAANPRH</sequence>
<feature type="domain" description="NAD-dependent epimerase/dehydratase" evidence="3">
    <location>
        <begin position="5"/>
        <end position="245"/>
    </location>
</feature>
<comment type="caution">
    <text evidence="4">The sequence shown here is derived from an EMBL/GenBank/DDBJ whole genome shotgun (WGS) entry which is preliminary data.</text>
</comment>
<dbReference type="Gene3D" id="3.40.50.720">
    <property type="entry name" value="NAD(P)-binding Rossmann-like Domain"/>
    <property type="match status" value="1"/>
</dbReference>
<keyword evidence="5" id="KW-1185">Reference proteome</keyword>
<reference evidence="4 5" key="1">
    <citation type="submission" date="2018-10" db="EMBL/GenBank/DDBJ databases">
        <title>Genome sequence of Verticillium nonalfalfae VnAa140.</title>
        <authorList>
            <person name="Stajich J.E."/>
            <person name="Kasson M.T."/>
        </authorList>
    </citation>
    <scope>NUCLEOTIDE SEQUENCE [LARGE SCALE GENOMIC DNA]</scope>
    <source>
        <strain evidence="4 5">VnAa140</strain>
    </source>
</reference>
<keyword evidence="1" id="KW-0560">Oxidoreductase</keyword>
<dbReference type="GO" id="GO:0016616">
    <property type="term" value="F:oxidoreductase activity, acting on the CH-OH group of donors, NAD or NADP as acceptor"/>
    <property type="evidence" value="ECO:0007669"/>
    <property type="project" value="TreeGrafter"/>
</dbReference>
<dbReference type="InterPro" id="IPR050425">
    <property type="entry name" value="NAD(P)_dehydrat-like"/>
</dbReference>
<evidence type="ECO:0000256" key="1">
    <source>
        <dbReference type="ARBA" id="ARBA00023002"/>
    </source>
</evidence>
<name>A0A3M9Y2M3_9PEZI</name>
<comment type="similarity">
    <text evidence="2">Belongs to the NAD(P)-dependent epimerase/dehydratase family. Dihydroflavonol-4-reductase subfamily.</text>
</comment>
<accession>A0A3M9Y2M3</accession>
<dbReference type="RefSeq" id="XP_028492937.1">
    <property type="nucleotide sequence ID" value="XM_028643470.1"/>
</dbReference>
<dbReference type="PANTHER" id="PTHR10366:SF564">
    <property type="entry name" value="STEROL-4-ALPHA-CARBOXYLATE 3-DEHYDROGENASE, DECARBOXYLATING"/>
    <property type="match status" value="1"/>
</dbReference>
<dbReference type="FunFam" id="3.40.50.720:FF:000085">
    <property type="entry name" value="Dihydroflavonol reductase"/>
    <property type="match status" value="1"/>
</dbReference>
<dbReference type="PANTHER" id="PTHR10366">
    <property type="entry name" value="NAD DEPENDENT EPIMERASE/DEHYDRATASE"/>
    <property type="match status" value="1"/>
</dbReference>
<dbReference type="STRING" id="1051616.A0A3M9Y2M3"/>
<dbReference type="Pfam" id="PF01370">
    <property type="entry name" value="Epimerase"/>
    <property type="match status" value="1"/>
</dbReference>
<proteinExistence type="inferred from homology"/>
<dbReference type="SUPFAM" id="SSF51735">
    <property type="entry name" value="NAD(P)-binding Rossmann-fold domains"/>
    <property type="match status" value="1"/>
</dbReference>
<gene>
    <name evidence="4" type="ORF">D7B24_009395</name>
</gene>
<evidence type="ECO:0000256" key="2">
    <source>
        <dbReference type="ARBA" id="ARBA00023445"/>
    </source>
</evidence>
<dbReference type="InterPro" id="IPR036291">
    <property type="entry name" value="NAD(P)-bd_dom_sf"/>
</dbReference>
<organism evidence="4 5">
    <name type="scientific">Verticillium nonalfalfae</name>
    <dbReference type="NCBI Taxonomy" id="1051616"/>
    <lineage>
        <taxon>Eukaryota</taxon>
        <taxon>Fungi</taxon>
        <taxon>Dikarya</taxon>
        <taxon>Ascomycota</taxon>
        <taxon>Pezizomycotina</taxon>
        <taxon>Sordariomycetes</taxon>
        <taxon>Hypocreomycetidae</taxon>
        <taxon>Glomerellales</taxon>
        <taxon>Plectosphaerellaceae</taxon>
        <taxon>Verticillium</taxon>
    </lineage>
</organism>
<protein>
    <recommendedName>
        <fullName evidence="3">NAD-dependent epimerase/dehydratase domain-containing protein</fullName>
    </recommendedName>
</protein>
<dbReference type="Proteomes" id="UP000267145">
    <property type="component" value="Unassembled WGS sequence"/>
</dbReference>
<dbReference type="InterPro" id="IPR001509">
    <property type="entry name" value="Epimerase_deHydtase"/>
</dbReference>
<evidence type="ECO:0000313" key="5">
    <source>
        <dbReference type="Proteomes" id="UP000267145"/>
    </source>
</evidence>
<dbReference type="AlphaFoldDB" id="A0A3M9Y2M3"/>
<dbReference type="EMBL" id="RBVV01000093">
    <property type="protein sequence ID" value="RNJ54779.1"/>
    <property type="molecule type" value="Genomic_DNA"/>
</dbReference>
<dbReference type="GeneID" id="39613084"/>
<evidence type="ECO:0000259" key="3">
    <source>
        <dbReference type="Pfam" id="PF01370"/>
    </source>
</evidence>